<dbReference type="RefSeq" id="WP_012800301.1">
    <property type="nucleotide sequence ID" value="NC_013166.1"/>
</dbReference>
<accession>C7R804</accession>
<dbReference type="HOGENOM" id="CLU_094174_0_0_6"/>
<dbReference type="InterPro" id="IPR000878">
    <property type="entry name" value="4pyrrol_Mease"/>
</dbReference>
<dbReference type="CDD" id="cd19916">
    <property type="entry name" value="OphMA_like"/>
    <property type="match status" value="1"/>
</dbReference>
<dbReference type="InterPro" id="IPR035996">
    <property type="entry name" value="4pyrrol_Methylase_sf"/>
</dbReference>
<evidence type="ECO:0000313" key="3">
    <source>
        <dbReference type="Proteomes" id="UP000001231"/>
    </source>
</evidence>
<gene>
    <name evidence="2" type="ordered locus">Kkor_0365</name>
</gene>
<feature type="domain" description="Tetrapyrrole methylase" evidence="1">
    <location>
        <begin position="10"/>
        <end position="210"/>
    </location>
</feature>
<dbReference type="STRING" id="523791.Kkor_0365"/>
<dbReference type="AlphaFoldDB" id="C7R804"/>
<evidence type="ECO:0000259" key="1">
    <source>
        <dbReference type="Pfam" id="PF00590"/>
    </source>
</evidence>
<reference evidence="2 3" key="1">
    <citation type="journal article" date="2009" name="Stand. Genomic Sci.">
        <title>Complete genome sequence of Kangiella koreensis type strain (SW-125).</title>
        <authorList>
            <person name="Han C."/>
            <person name="Sikorski J."/>
            <person name="Lapidus A."/>
            <person name="Nolan M."/>
            <person name="Glavina Del Rio T."/>
            <person name="Tice H."/>
            <person name="Cheng J.F."/>
            <person name="Lucas S."/>
            <person name="Chen F."/>
            <person name="Copeland A."/>
            <person name="Ivanova N."/>
            <person name="Mavromatis K."/>
            <person name="Ovchinnikova G."/>
            <person name="Pati A."/>
            <person name="Bruce D."/>
            <person name="Goodwin L."/>
            <person name="Pitluck S."/>
            <person name="Chen A."/>
            <person name="Palaniappan K."/>
            <person name="Land M."/>
            <person name="Hauser L."/>
            <person name="Chang Y.J."/>
            <person name="Jeffries C.D."/>
            <person name="Chain P."/>
            <person name="Saunders E."/>
            <person name="Brettin T."/>
            <person name="Goker M."/>
            <person name="Tindall B.J."/>
            <person name="Bristow J."/>
            <person name="Eisen J.A."/>
            <person name="Markowitz V."/>
            <person name="Hugenholtz P."/>
            <person name="Kyrpides N.C."/>
            <person name="Klenk H.P."/>
            <person name="Detter J.C."/>
        </authorList>
    </citation>
    <scope>NUCLEOTIDE SEQUENCE [LARGE SCALE GENOMIC DNA]</scope>
    <source>
        <strain evidence="3">DSM 16069 / KCTC 12182 / SW-125</strain>
    </source>
</reference>
<proteinExistence type="predicted"/>
<keyword evidence="3" id="KW-1185">Reference proteome</keyword>
<dbReference type="KEGG" id="kko:Kkor_0365"/>
<dbReference type="Proteomes" id="UP000001231">
    <property type="component" value="Chromosome"/>
</dbReference>
<sequence length="271" mass="30366">MSEEIKKGSLVCVGTGIQLAGQITLIGKSYIEEADTVFGVLPDPVAESWISELNSNFVSLQNLYSEERSRKETYKDMVSTIVREVKSGKKVVGAFYGHPGVFAWAPHEAIRQLRALGYDAFMEPGISAEDCLFADLGIDPGASGCQGYETTQFLFYKHTLDLYSYVILWQIGLAGEWTLQSFSTSRSNLEKTVSYLSRWYPLSHEVIIYEAPFLPTHEARIERFPLSSLPDKELNMSSTMVIPPLHKLELDEEGLKHFGLTVESYKNTTVS</sequence>
<dbReference type="EMBL" id="CP001707">
    <property type="protein sequence ID" value="ACV25786.1"/>
    <property type="molecule type" value="Genomic_DNA"/>
</dbReference>
<dbReference type="Pfam" id="PF00590">
    <property type="entry name" value="TP_methylase"/>
    <property type="match status" value="1"/>
</dbReference>
<dbReference type="Gene3D" id="3.40.1010.10">
    <property type="entry name" value="Cobalt-precorrin-4 Transmethylase, Domain 1"/>
    <property type="match status" value="1"/>
</dbReference>
<dbReference type="InParanoid" id="C7R804"/>
<dbReference type="eggNOG" id="COG2875">
    <property type="taxonomic scope" value="Bacteria"/>
</dbReference>
<dbReference type="OrthoDB" id="1459304at2"/>
<dbReference type="InterPro" id="IPR014777">
    <property type="entry name" value="4pyrrole_Mease_sub1"/>
</dbReference>
<evidence type="ECO:0000313" key="2">
    <source>
        <dbReference type="EMBL" id="ACV25786.1"/>
    </source>
</evidence>
<keyword evidence="2" id="KW-0808">Transferase</keyword>
<organism evidence="2 3">
    <name type="scientific">Kangiella koreensis (strain DSM 16069 / JCM 12317 / KCTC 12182 / SW-125)</name>
    <dbReference type="NCBI Taxonomy" id="523791"/>
    <lineage>
        <taxon>Bacteria</taxon>
        <taxon>Pseudomonadati</taxon>
        <taxon>Pseudomonadota</taxon>
        <taxon>Gammaproteobacteria</taxon>
        <taxon>Kangiellales</taxon>
        <taxon>Kangiellaceae</taxon>
        <taxon>Kangiella</taxon>
    </lineage>
</organism>
<dbReference type="GO" id="GO:0032259">
    <property type="term" value="P:methylation"/>
    <property type="evidence" value="ECO:0007669"/>
    <property type="project" value="UniProtKB-KW"/>
</dbReference>
<keyword evidence="2" id="KW-0489">Methyltransferase</keyword>
<protein>
    <submittedName>
        <fullName evidence="2">Uroporphyrin-III C/tetrapyrrole methyltransferase</fullName>
    </submittedName>
</protein>
<dbReference type="GO" id="GO:0008168">
    <property type="term" value="F:methyltransferase activity"/>
    <property type="evidence" value="ECO:0007669"/>
    <property type="project" value="UniProtKB-KW"/>
</dbReference>
<name>C7R804_KANKD</name>
<dbReference type="SUPFAM" id="SSF53790">
    <property type="entry name" value="Tetrapyrrole methylase"/>
    <property type="match status" value="1"/>
</dbReference>